<proteinExistence type="predicted"/>
<sequence>MSYLALLSERYGSRTETVSFSRASGVVTVRTGGDAIKMTRVRCNMAGVQQQFGALSDGFGTKSREK</sequence>
<accession>A0A976FJI1</accession>
<dbReference type="AlphaFoldDB" id="A0A976FJI1"/>
<name>A0A976FJI1_BRELC</name>
<evidence type="ECO:0000313" key="1">
    <source>
        <dbReference type="EMBL" id="TDH68020.1"/>
    </source>
</evidence>
<dbReference type="Proteomes" id="UP000294530">
    <property type="component" value="Unassembled WGS sequence"/>
</dbReference>
<dbReference type="GeneID" id="94350179"/>
<comment type="caution">
    <text evidence="1">The sequence shown here is derived from an EMBL/GenBank/DDBJ whole genome shotgun (WGS) entry which is preliminary data.</text>
</comment>
<keyword evidence="2" id="KW-1185">Reference proteome</keyword>
<dbReference type="RefSeq" id="XP_067817519.1">
    <property type="nucleotide sequence ID" value="XM_067964508.1"/>
</dbReference>
<reference evidence="1 2" key="1">
    <citation type="journal article" date="2021" name="Genome Biol.">
        <title>AFLAP: assembly-free linkage analysis pipeline using k-mers from genome sequencing data.</title>
        <authorList>
            <person name="Fletcher K."/>
            <person name="Zhang L."/>
            <person name="Gil J."/>
            <person name="Han R."/>
            <person name="Cavanaugh K."/>
            <person name="Michelmore R."/>
        </authorList>
    </citation>
    <scope>NUCLEOTIDE SEQUENCE [LARGE SCALE GENOMIC DNA]</scope>
    <source>
        <strain evidence="1 2">SF5</strain>
    </source>
</reference>
<organism evidence="1 2">
    <name type="scientific">Bremia lactucae</name>
    <name type="common">Lettuce downy mildew</name>
    <dbReference type="NCBI Taxonomy" id="4779"/>
    <lineage>
        <taxon>Eukaryota</taxon>
        <taxon>Sar</taxon>
        <taxon>Stramenopiles</taxon>
        <taxon>Oomycota</taxon>
        <taxon>Peronosporomycetes</taxon>
        <taxon>Peronosporales</taxon>
        <taxon>Peronosporaceae</taxon>
        <taxon>Bremia</taxon>
    </lineage>
</organism>
<dbReference type="EMBL" id="SHOA02000013">
    <property type="protein sequence ID" value="TDH68020.1"/>
    <property type="molecule type" value="Genomic_DNA"/>
</dbReference>
<dbReference type="KEGG" id="blac:94350179"/>
<evidence type="ECO:0000313" key="2">
    <source>
        <dbReference type="Proteomes" id="UP000294530"/>
    </source>
</evidence>
<protein>
    <submittedName>
        <fullName evidence="1">Uncharacterized protein</fullName>
    </submittedName>
</protein>
<gene>
    <name evidence="1" type="ORF">CCR75_006438</name>
</gene>